<reference evidence="1" key="1">
    <citation type="submission" date="2016-10" db="EMBL/GenBank/DDBJ databases">
        <authorList>
            <person name="de Groot N.N."/>
        </authorList>
    </citation>
    <scope>NUCLEOTIDE SEQUENCE</scope>
</reference>
<evidence type="ECO:0000313" key="1">
    <source>
        <dbReference type="EMBL" id="SFV87920.1"/>
    </source>
</evidence>
<sequence>MIIHIYTKVSNSTVFLTSVALKMVSKEDFKGFERSNKRRGDGF</sequence>
<proteinExistence type="predicted"/>
<protein>
    <submittedName>
        <fullName evidence="1">Uncharacterized protein</fullName>
    </submittedName>
</protein>
<accession>A0A1W1E1S2</accession>
<organism evidence="1">
    <name type="scientific">hydrothermal vent metagenome</name>
    <dbReference type="NCBI Taxonomy" id="652676"/>
    <lineage>
        <taxon>unclassified sequences</taxon>
        <taxon>metagenomes</taxon>
        <taxon>ecological metagenomes</taxon>
    </lineage>
</organism>
<dbReference type="AlphaFoldDB" id="A0A1W1E1S2"/>
<name>A0A1W1E1S2_9ZZZZ</name>
<gene>
    <name evidence="1" type="ORF">MNB_SUP05-SYMBIONT-5-744</name>
</gene>
<dbReference type="EMBL" id="FPHZ01000105">
    <property type="protein sequence ID" value="SFV87920.1"/>
    <property type="molecule type" value="Genomic_DNA"/>
</dbReference>